<proteinExistence type="predicted"/>
<sequence length="148" mass="17104">MLEPVKVKCIFLGYHKRIVGNKLWRLDDVTLKVLHGFEFEVEPLGDHTFEVEPQENVDQGAGLQEVQTQDLMEYLLALAAVENIYAHESLAFNDTVAYEVISMWKVGLKEDMDVRSDVYVLCNGCRKSSDDSHDYYWEYAPDHQGSEW</sequence>
<reference evidence="1" key="1">
    <citation type="journal article" date="2022" name="Int. J. Mol. Sci.">
        <title>Draft Genome of Tanacetum Coccineum: Genomic Comparison of Closely Related Tanacetum-Family Plants.</title>
        <authorList>
            <person name="Yamashiro T."/>
            <person name="Shiraishi A."/>
            <person name="Nakayama K."/>
            <person name="Satake H."/>
        </authorList>
    </citation>
    <scope>NUCLEOTIDE SEQUENCE</scope>
</reference>
<protein>
    <submittedName>
        <fullName evidence="1">Uncharacterized protein</fullName>
    </submittedName>
</protein>
<dbReference type="Proteomes" id="UP001151760">
    <property type="component" value="Unassembled WGS sequence"/>
</dbReference>
<evidence type="ECO:0000313" key="2">
    <source>
        <dbReference type="Proteomes" id="UP001151760"/>
    </source>
</evidence>
<organism evidence="1 2">
    <name type="scientific">Tanacetum coccineum</name>
    <dbReference type="NCBI Taxonomy" id="301880"/>
    <lineage>
        <taxon>Eukaryota</taxon>
        <taxon>Viridiplantae</taxon>
        <taxon>Streptophyta</taxon>
        <taxon>Embryophyta</taxon>
        <taxon>Tracheophyta</taxon>
        <taxon>Spermatophyta</taxon>
        <taxon>Magnoliopsida</taxon>
        <taxon>eudicotyledons</taxon>
        <taxon>Gunneridae</taxon>
        <taxon>Pentapetalae</taxon>
        <taxon>asterids</taxon>
        <taxon>campanulids</taxon>
        <taxon>Asterales</taxon>
        <taxon>Asteraceae</taxon>
        <taxon>Asteroideae</taxon>
        <taxon>Anthemideae</taxon>
        <taxon>Anthemidinae</taxon>
        <taxon>Tanacetum</taxon>
    </lineage>
</organism>
<keyword evidence="2" id="KW-1185">Reference proteome</keyword>
<comment type="caution">
    <text evidence="1">The sequence shown here is derived from an EMBL/GenBank/DDBJ whole genome shotgun (WGS) entry which is preliminary data.</text>
</comment>
<dbReference type="EMBL" id="BQNB010016041">
    <property type="protein sequence ID" value="GJT47126.1"/>
    <property type="molecule type" value="Genomic_DNA"/>
</dbReference>
<accession>A0ABQ5E8G9</accession>
<name>A0ABQ5E8G9_9ASTR</name>
<gene>
    <name evidence="1" type="ORF">Tco_0955841</name>
</gene>
<evidence type="ECO:0000313" key="1">
    <source>
        <dbReference type="EMBL" id="GJT47126.1"/>
    </source>
</evidence>
<reference evidence="1" key="2">
    <citation type="submission" date="2022-01" db="EMBL/GenBank/DDBJ databases">
        <authorList>
            <person name="Yamashiro T."/>
            <person name="Shiraishi A."/>
            <person name="Satake H."/>
            <person name="Nakayama K."/>
        </authorList>
    </citation>
    <scope>NUCLEOTIDE SEQUENCE</scope>
</reference>